<feature type="non-terminal residue" evidence="4">
    <location>
        <position position="713"/>
    </location>
</feature>
<dbReference type="InterPro" id="IPR011019">
    <property type="entry name" value="KIND_dom"/>
</dbReference>
<dbReference type="InterPro" id="IPR052074">
    <property type="entry name" value="NonRcpt_TyrProt_Phosphatase"/>
</dbReference>
<evidence type="ECO:0000259" key="3">
    <source>
        <dbReference type="PROSITE" id="PS51377"/>
    </source>
</evidence>
<evidence type="ECO:0000313" key="5">
    <source>
        <dbReference type="Proteomes" id="UP000521578"/>
    </source>
</evidence>
<dbReference type="PANTHER" id="PTHR46900">
    <property type="entry name" value="TYROSINE-PROTEIN PHOSPHATASE NON-RECEPTOR TYPE 13"/>
    <property type="match status" value="1"/>
</dbReference>
<dbReference type="InterPro" id="IPR019748">
    <property type="entry name" value="FERM_central"/>
</dbReference>
<evidence type="ECO:0000259" key="2">
    <source>
        <dbReference type="PROSITE" id="PS50057"/>
    </source>
</evidence>
<dbReference type="SUPFAM" id="SSF50729">
    <property type="entry name" value="PH domain-like"/>
    <property type="match status" value="1"/>
</dbReference>
<comment type="caution">
    <text evidence="4">The sequence shown here is derived from an EMBL/GenBank/DDBJ whole genome shotgun (WGS) entry which is preliminary data.</text>
</comment>
<dbReference type="CDD" id="cd17196">
    <property type="entry name" value="FERM_F1_FRMPD2"/>
    <property type="match status" value="1"/>
</dbReference>
<dbReference type="Gene3D" id="3.10.20.90">
    <property type="entry name" value="Phosphatidylinositol 3-kinase Catalytic Subunit, Chain A, domain 1"/>
    <property type="match status" value="1"/>
</dbReference>
<sequence length="713" mass="81053">NLVSTAAGMSSSCVTLVEVLWAKGSPLEEEEIWALLYLSTMQLLEDLQKDPAICVICPWSVLLSAEGNLSFQNNAFQTEAAPFSPPELLHRPSKNQRFGLTKMLVYSLGMTLYWSADYQVPPNQASNKNIFLSDQLHMLLLTLCEDLPHKRLSPESILEACEAHQKESAPLPAKVYIKKMVQFAVGSVGEVEQVVTEDSTASQLNRSHVIRKRLHEKIPDTSTLSSQMNFHQGRVPETHRSCDPTLSGSTTQSSYKLFINSAMKWNLEVYEMETVNNPYKTSTFKISTFALYHCVLPVAAGLPEQRPPAFSGPEFIILSSEPPVTLQLPGSIVTKKGKSYLSQRDLNVILLNGQCLEVQCDIKTKARDVFNTVVAYANLVEHFYFGLAYLKGKEFFFLDEETKLYKVAPDGWNDQPKKKTSIINFTLFLRIKFFVNHFNVIQHGLTRHQFYLQLRKDILEERLYCSDETALKLGALALQAELGNYASEMHGKSYFRVEDYVPASRIEKMTLAYVQRELAKLHRMNRSLFEDEAELEFLKVTQQLPEYGVLFYRVSQEKKGTEGDIILGICAKGIIVYENKNHTRIASLRFQWRETERISAHRKKFMIESSFSGKKHTFITDTAKTCKYLLDLCSAQHKFNAQMNSRQLRQTSSEDSKFMEIDKSNSAYAAQREHLALIQRLSRSENVLYGANLENLSAGMMSKSCDNLSVETN</sequence>
<dbReference type="Proteomes" id="UP000521578">
    <property type="component" value="Unassembled WGS sequence"/>
</dbReference>
<dbReference type="InterPro" id="IPR035963">
    <property type="entry name" value="FERM_2"/>
</dbReference>
<dbReference type="InterPro" id="IPR018979">
    <property type="entry name" value="FERM_N"/>
</dbReference>
<dbReference type="SUPFAM" id="SSF54236">
    <property type="entry name" value="Ubiquitin-like"/>
    <property type="match status" value="1"/>
</dbReference>
<dbReference type="AlphaFoldDB" id="A0AA97MR46"/>
<dbReference type="PRINTS" id="PR00935">
    <property type="entry name" value="BAND41"/>
</dbReference>
<dbReference type="Pfam" id="PF09380">
    <property type="entry name" value="FERM_C"/>
    <property type="match status" value="1"/>
</dbReference>
<dbReference type="Pfam" id="PF09379">
    <property type="entry name" value="FERM_N"/>
    <property type="match status" value="1"/>
</dbReference>
<dbReference type="Gene3D" id="2.30.29.30">
    <property type="entry name" value="Pleckstrin-homology domain (PH domain)/Phosphotyrosine-binding domain (PTB)"/>
    <property type="match status" value="1"/>
</dbReference>
<dbReference type="Gene3D" id="1.10.510.10">
    <property type="entry name" value="Transferase(Phosphotransferase) domain 1"/>
    <property type="match status" value="1"/>
</dbReference>
<feature type="non-terminal residue" evidence="4">
    <location>
        <position position="1"/>
    </location>
</feature>
<dbReference type="Gene3D" id="1.20.80.10">
    <property type="match status" value="1"/>
</dbReference>
<evidence type="ECO:0000256" key="1">
    <source>
        <dbReference type="ARBA" id="ARBA00022737"/>
    </source>
</evidence>
<name>A0AA97MR46_9PASS</name>
<dbReference type="InterPro" id="IPR029071">
    <property type="entry name" value="Ubiquitin-like_domsf"/>
</dbReference>
<dbReference type="InterPro" id="IPR011993">
    <property type="entry name" value="PH-like_dom_sf"/>
</dbReference>
<reference evidence="4" key="1">
    <citation type="submission" date="2022-12" db="EMBL/GenBank/DDBJ databases">
        <title>Bird 10,000 Genomes (B10K) Project - Family phase.</title>
        <authorList>
            <person name="Zhang G."/>
        </authorList>
    </citation>
    <scope>NUCLEOTIDE SEQUENCE</scope>
    <source>
        <strain evidence="4">B10K-CU-030-46</strain>
        <tissue evidence="4">Muscle</tissue>
    </source>
</reference>
<dbReference type="SMART" id="SM01196">
    <property type="entry name" value="FERM_C"/>
    <property type="match status" value="1"/>
</dbReference>
<gene>
    <name evidence="4" type="primary">Frmpd2_1</name>
    <name evidence="4" type="ORF">MENNOV_R08483</name>
</gene>
<evidence type="ECO:0000313" key="4">
    <source>
        <dbReference type="EMBL" id="NXE96437.1"/>
    </source>
</evidence>
<dbReference type="CDD" id="cd14473">
    <property type="entry name" value="FERM_B-lobe"/>
    <property type="match status" value="1"/>
</dbReference>
<organism evidence="4">
    <name type="scientific">Menura novaehollandiae</name>
    <name type="common">superb lyrebird</name>
    <dbReference type="NCBI Taxonomy" id="47692"/>
    <lineage>
        <taxon>Eukaryota</taxon>
        <taxon>Metazoa</taxon>
        <taxon>Chordata</taxon>
        <taxon>Craniata</taxon>
        <taxon>Vertebrata</taxon>
        <taxon>Euteleostomi</taxon>
        <taxon>Archelosauria</taxon>
        <taxon>Archosauria</taxon>
        <taxon>Dinosauria</taxon>
        <taxon>Saurischia</taxon>
        <taxon>Theropoda</taxon>
        <taxon>Coelurosauria</taxon>
        <taxon>Aves</taxon>
        <taxon>Neognathae</taxon>
        <taxon>Neoaves</taxon>
        <taxon>Telluraves</taxon>
        <taxon>Australaves</taxon>
        <taxon>Passeriformes</taxon>
        <taxon>Menuridae</taxon>
        <taxon>Menura</taxon>
    </lineage>
</organism>
<dbReference type="PROSITE" id="PS51377">
    <property type="entry name" value="KIND"/>
    <property type="match status" value="1"/>
</dbReference>
<proteinExistence type="predicted"/>
<keyword evidence="1" id="KW-0677">Repeat</keyword>
<feature type="domain" description="FERM" evidence="2">
    <location>
        <begin position="344"/>
        <end position="644"/>
    </location>
</feature>
<dbReference type="InterPro" id="IPR014352">
    <property type="entry name" value="FERM/acyl-CoA-bd_prot_sf"/>
</dbReference>
<protein>
    <submittedName>
        <fullName evidence="4">FRPD2 protein</fullName>
    </submittedName>
</protein>
<accession>A0AA97MR46</accession>
<dbReference type="SMART" id="SM00750">
    <property type="entry name" value="KIND"/>
    <property type="match status" value="1"/>
</dbReference>
<feature type="domain" description="KIND" evidence="3">
    <location>
        <begin position="14"/>
        <end position="216"/>
    </location>
</feature>
<dbReference type="PROSITE" id="PS50057">
    <property type="entry name" value="FERM_3"/>
    <property type="match status" value="1"/>
</dbReference>
<dbReference type="InterPro" id="IPR019749">
    <property type="entry name" value="Band_41_domain"/>
</dbReference>
<dbReference type="SUPFAM" id="SSF47031">
    <property type="entry name" value="Second domain of FERM"/>
    <property type="match status" value="1"/>
</dbReference>
<keyword evidence="5" id="KW-1185">Reference proteome</keyword>
<dbReference type="SMART" id="SM00295">
    <property type="entry name" value="B41"/>
    <property type="match status" value="1"/>
</dbReference>
<dbReference type="InterPro" id="IPR000299">
    <property type="entry name" value="FERM_domain"/>
</dbReference>
<dbReference type="InterPro" id="IPR018980">
    <property type="entry name" value="FERM_PH-like_C"/>
</dbReference>
<dbReference type="PANTHER" id="PTHR46900:SF4">
    <property type="entry name" value="FERM AND PDZ DOMAIN CONTAINING 2"/>
    <property type="match status" value="1"/>
</dbReference>
<dbReference type="Pfam" id="PF00373">
    <property type="entry name" value="FERM_M"/>
    <property type="match status" value="1"/>
</dbReference>
<dbReference type="EMBL" id="VWPS01000385">
    <property type="protein sequence ID" value="NXE96437.1"/>
    <property type="molecule type" value="Genomic_DNA"/>
</dbReference>